<dbReference type="InterPro" id="IPR005750">
    <property type="entry name" value="UDP_GlcNAc_COvinyl_MurA"/>
</dbReference>
<evidence type="ECO:0000256" key="1">
    <source>
        <dbReference type="ARBA" id="ARBA00004496"/>
    </source>
</evidence>
<dbReference type="PANTHER" id="PTHR43783">
    <property type="entry name" value="UDP-N-ACETYLGLUCOSAMINE 1-CARBOXYVINYLTRANSFERASE"/>
    <property type="match status" value="1"/>
</dbReference>
<dbReference type="NCBIfam" id="NF006873">
    <property type="entry name" value="PRK09369.1"/>
    <property type="match status" value="1"/>
</dbReference>
<evidence type="ECO:0000256" key="2">
    <source>
        <dbReference type="ARBA" id="ARBA00004752"/>
    </source>
</evidence>
<dbReference type="EMBL" id="JAHIBW010000022">
    <property type="protein sequence ID" value="KAG7299634.1"/>
    <property type="molecule type" value="Genomic_DNA"/>
</dbReference>
<dbReference type="InterPro" id="IPR050068">
    <property type="entry name" value="MurA_subfamily"/>
</dbReference>
<dbReference type="PANTHER" id="PTHR43783:SF1">
    <property type="entry name" value="UDP-N-ACETYLGLUCOSAMINE 1-CARBOXYVINYLTRANSFERASE"/>
    <property type="match status" value="1"/>
</dbReference>
<comment type="similarity">
    <text evidence="10">Belongs to the EPSP synthase family. MurA subfamily.</text>
</comment>
<evidence type="ECO:0000256" key="12">
    <source>
        <dbReference type="ARBA" id="ARBA00039754"/>
    </source>
</evidence>
<evidence type="ECO:0000256" key="11">
    <source>
        <dbReference type="ARBA" id="ARBA00039108"/>
    </source>
</evidence>
<gene>
    <name evidence="17" type="ORF">JYU34_016621</name>
</gene>
<dbReference type="EC" id="2.5.1.7" evidence="11"/>
<keyword evidence="9" id="KW-0961">Cell wall biogenesis/degradation</keyword>
<keyword evidence="18" id="KW-1185">Reference proteome</keyword>
<keyword evidence="3" id="KW-0963">Cytoplasm</keyword>
<keyword evidence="7" id="KW-0573">Peptidoglycan synthesis</keyword>
<dbReference type="InterPro" id="IPR001986">
    <property type="entry name" value="Enolpyruvate_Tfrase_dom"/>
</dbReference>
<evidence type="ECO:0000256" key="6">
    <source>
        <dbReference type="ARBA" id="ARBA00022960"/>
    </source>
</evidence>
<evidence type="ECO:0000256" key="10">
    <source>
        <dbReference type="ARBA" id="ARBA00038367"/>
    </source>
</evidence>
<dbReference type="Proteomes" id="UP000823941">
    <property type="component" value="Chromosome 22"/>
</dbReference>
<dbReference type="Gene3D" id="3.65.10.10">
    <property type="entry name" value="Enolpyruvate transferase domain"/>
    <property type="match status" value="2"/>
</dbReference>
<evidence type="ECO:0000256" key="13">
    <source>
        <dbReference type="ARBA" id="ARBA00042443"/>
    </source>
</evidence>
<evidence type="ECO:0000259" key="16">
    <source>
        <dbReference type="Pfam" id="PF00275"/>
    </source>
</evidence>
<comment type="pathway">
    <text evidence="2">Cell wall biogenesis; peptidoglycan biosynthesis.</text>
</comment>
<evidence type="ECO:0000256" key="9">
    <source>
        <dbReference type="ARBA" id="ARBA00023316"/>
    </source>
</evidence>
<sequence>MEEIVVVGGNNLKGSVKIEGAKNSALPILAASLLADDGVTTLYNVPDLSDVIVMNQVMEGLNAKVSFDKVNNTVLVDATLPLSSHAPDQYVSKMRASICFMGVLLARTGKAKLSVPGGCAIGKRPIDQHLKAFKALGAEILYDDGYIEITGNELIGNIINLDFPSVGATQNIMMAAVKAKGTTFIHNAAQEPEIVDLAKFLNKMGAQIYKYGTECIQIIGVDNLKAESYTIMEDRIEAGTFMIAAAMTKGNVLIENARFDNNLPLIYKLIKMGARIVNEKNGIRVTGPEVLKSTNITTMPYPGFPTDLQAPMTAILSVSQGTGIVTETIFEDRFQHLEEMLKMEASVRWKGNAAIIEGVDKLQGAVVYATDLRAAAALVLAGLTANGTTRVRNLKYLDRGYYKFHQKLQNLGAKVARKRYLESKLYSGGQ</sequence>
<dbReference type="HAMAP" id="MF_00111">
    <property type="entry name" value="MurA"/>
    <property type="match status" value="1"/>
</dbReference>
<evidence type="ECO:0000256" key="4">
    <source>
        <dbReference type="ARBA" id="ARBA00022618"/>
    </source>
</evidence>
<evidence type="ECO:0000256" key="8">
    <source>
        <dbReference type="ARBA" id="ARBA00023306"/>
    </source>
</evidence>
<comment type="catalytic activity">
    <reaction evidence="15">
        <text>phosphoenolpyruvate + UDP-N-acetyl-alpha-D-glucosamine = UDP-N-acetyl-3-O-(1-carboxyvinyl)-alpha-D-glucosamine + phosphate</text>
        <dbReference type="Rhea" id="RHEA:18681"/>
        <dbReference type="ChEBI" id="CHEBI:43474"/>
        <dbReference type="ChEBI" id="CHEBI:57705"/>
        <dbReference type="ChEBI" id="CHEBI:58702"/>
        <dbReference type="ChEBI" id="CHEBI:68483"/>
        <dbReference type="EC" id="2.5.1.7"/>
    </reaction>
</comment>
<dbReference type="NCBIfam" id="TIGR01072">
    <property type="entry name" value="murA"/>
    <property type="match status" value="1"/>
</dbReference>
<feature type="domain" description="Enolpyruvate transferase" evidence="16">
    <location>
        <begin position="8"/>
        <end position="408"/>
    </location>
</feature>
<dbReference type="CDD" id="cd01555">
    <property type="entry name" value="UdpNAET"/>
    <property type="match status" value="1"/>
</dbReference>
<evidence type="ECO:0000313" key="17">
    <source>
        <dbReference type="EMBL" id="KAG7299634.1"/>
    </source>
</evidence>
<keyword evidence="8" id="KW-0131">Cell cycle</keyword>
<accession>A0ABQ7Q3C9</accession>
<evidence type="ECO:0000256" key="15">
    <source>
        <dbReference type="ARBA" id="ARBA00047527"/>
    </source>
</evidence>
<keyword evidence="6" id="KW-0133">Cell shape</keyword>
<comment type="caution">
    <text evidence="17">The sequence shown here is derived from an EMBL/GenBank/DDBJ whole genome shotgun (WGS) entry which is preliminary data.</text>
</comment>
<evidence type="ECO:0000256" key="14">
    <source>
        <dbReference type="ARBA" id="ARBA00042842"/>
    </source>
</evidence>
<organism evidence="17 18">
    <name type="scientific">Plutella xylostella</name>
    <name type="common">Diamondback moth</name>
    <name type="synonym">Plutella maculipennis</name>
    <dbReference type="NCBI Taxonomy" id="51655"/>
    <lineage>
        <taxon>Eukaryota</taxon>
        <taxon>Metazoa</taxon>
        <taxon>Ecdysozoa</taxon>
        <taxon>Arthropoda</taxon>
        <taxon>Hexapoda</taxon>
        <taxon>Insecta</taxon>
        <taxon>Pterygota</taxon>
        <taxon>Neoptera</taxon>
        <taxon>Endopterygota</taxon>
        <taxon>Lepidoptera</taxon>
        <taxon>Glossata</taxon>
        <taxon>Ditrysia</taxon>
        <taxon>Yponomeutoidea</taxon>
        <taxon>Plutellidae</taxon>
        <taxon>Plutella</taxon>
    </lineage>
</organism>
<evidence type="ECO:0000256" key="7">
    <source>
        <dbReference type="ARBA" id="ARBA00022984"/>
    </source>
</evidence>
<dbReference type="InterPro" id="IPR036968">
    <property type="entry name" value="Enolpyruvate_Tfrase_sf"/>
</dbReference>
<proteinExistence type="inferred from homology"/>
<keyword evidence="4" id="KW-0132">Cell division</keyword>
<keyword evidence="5" id="KW-0808">Transferase</keyword>
<dbReference type="InterPro" id="IPR013792">
    <property type="entry name" value="RNA3'P_cycl/enolpyr_Trfase_a/b"/>
</dbReference>
<dbReference type="Pfam" id="PF00275">
    <property type="entry name" value="EPSP_synthase"/>
    <property type="match status" value="1"/>
</dbReference>
<dbReference type="SUPFAM" id="SSF55205">
    <property type="entry name" value="EPT/RTPC-like"/>
    <property type="match status" value="1"/>
</dbReference>
<evidence type="ECO:0000313" key="18">
    <source>
        <dbReference type="Proteomes" id="UP000823941"/>
    </source>
</evidence>
<name>A0ABQ7Q3C9_PLUXY</name>
<comment type="subcellular location">
    <subcellularLocation>
        <location evidence="1">Cytoplasm</location>
    </subcellularLocation>
</comment>
<evidence type="ECO:0000256" key="3">
    <source>
        <dbReference type="ARBA" id="ARBA00022490"/>
    </source>
</evidence>
<evidence type="ECO:0000256" key="5">
    <source>
        <dbReference type="ARBA" id="ARBA00022679"/>
    </source>
</evidence>
<protein>
    <recommendedName>
        <fullName evidence="12">UDP-N-acetylglucosamine 1-carboxyvinyltransferase</fullName>
        <ecNumber evidence="11">2.5.1.7</ecNumber>
    </recommendedName>
    <alternativeName>
        <fullName evidence="13">Enoylpyruvate transferase</fullName>
    </alternativeName>
    <alternativeName>
        <fullName evidence="14">UDP-N-acetylglucosamine enolpyruvyl transferase</fullName>
    </alternativeName>
</protein>
<reference evidence="17 18" key="1">
    <citation type="submission" date="2021-06" db="EMBL/GenBank/DDBJ databases">
        <title>A haploid diamondback moth (Plutella xylostella L.) genome assembly resolves 31 chromosomes and identifies a diamide resistance mutation.</title>
        <authorList>
            <person name="Ward C.M."/>
            <person name="Perry K.D."/>
            <person name="Baker G."/>
            <person name="Powis K."/>
            <person name="Heckel D.G."/>
            <person name="Baxter S.W."/>
        </authorList>
    </citation>
    <scope>NUCLEOTIDE SEQUENCE [LARGE SCALE GENOMIC DNA]</scope>
    <source>
        <strain evidence="17 18">LV</strain>
        <tissue evidence="17">Single pupa</tissue>
    </source>
</reference>